<feature type="binding site" evidence="10">
    <location>
        <position position="40"/>
    </location>
    <ligand>
        <name>NAD(+)</name>
        <dbReference type="ChEBI" id="CHEBI:57540"/>
    </ligand>
</feature>
<comment type="catalytic activity">
    <reaction evidence="6 7">
        <text>UDP-alpha-D-glucose + 2 NAD(+) + H2O = UDP-alpha-D-glucuronate + 2 NADH + 3 H(+)</text>
        <dbReference type="Rhea" id="RHEA:23596"/>
        <dbReference type="ChEBI" id="CHEBI:15377"/>
        <dbReference type="ChEBI" id="CHEBI:15378"/>
        <dbReference type="ChEBI" id="CHEBI:57540"/>
        <dbReference type="ChEBI" id="CHEBI:57945"/>
        <dbReference type="ChEBI" id="CHEBI:58052"/>
        <dbReference type="ChEBI" id="CHEBI:58885"/>
        <dbReference type="EC" id="1.1.1.22"/>
    </reaction>
</comment>
<feature type="binding site" evidence="9">
    <location>
        <position position="229"/>
    </location>
    <ligand>
        <name>substrate</name>
    </ligand>
</feature>
<evidence type="ECO:0000313" key="12">
    <source>
        <dbReference type="EMBL" id="TCC05620.1"/>
    </source>
</evidence>
<dbReference type="UniPathway" id="UPA00038">
    <property type="reaction ID" value="UER00491"/>
</dbReference>
<dbReference type="NCBIfam" id="TIGR03026">
    <property type="entry name" value="NDP-sugDHase"/>
    <property type="match status" value="1"/>
</dbReference>
<evidence type="ECO:0000256" key="4">
    <source>
        <dbReference type="ARBA" id="ARBA00023002"/>
    </source>
</evidence>
<evidence type="ECO:0000313" key="13">
    <source>
        <dbReference type="Proteomes" id="UP000292346"/>
    </source>
</evidence>
<evidence type="ECO:0000256" key="10">
    <source>
        <dbReference type="PIRSR" id="PIRSR500134-3"/>
    </source>
</evidence>
<dbReference type="GO" id="GO:0006065">
    <property type="term" value="P:UDP-glucuronate biosynthetic process"/>
    <property type="evidence" value="ECO:0007669"/>
    <property type="project" value="UniProtKB-UniPathway"/>
</dbReference>
<dbReference type="GO" id="GO:0000271">
    <property type="term" value="P:polysaccharide biosynthetic process"/>
    <property type="evidence" value="ECO:0007669"/>
    <property type="project" value="InterPro"/>
</dbReference>
<dbReference type="Pfam" id="PF00984">
    <property type="entry name" value="UDPG_MGDP_dh"/>
    <property type="match status" value="1"/>
</dbReference>
<feature type="binding site" evidence="10">
    <location>
        <position position="290"/>
    </location>
    <ligand>
        <name>NAD(+)</name>
        <dbReference type="ChEBI" id="CHEBI:57540"/>
    </ligand>
</feature>
<feature type="binding site" evidence="10">
    <location>
        <position position="174"/>
    </location>
    <ligand>
        <name>NAD(+)</name>
        <dbReference type="ChEBI" id="CHEBI:57540"/>
    </ligand>
</feature>
<feature type="binding site" evidence="10">
    <location>
        <position position="350"/>
    </location>
    <ligand>
        <name>NAD(+)</name>
        <dbReference type="ChEBI" id="CHEBI:57540"/>
    </ligand>
</feature>
<dbReference type="AlphaFoldDB" id="A0A4R0H9G4"/>
<proteinExistence type="inferred from homology"/>
<feature type="binding site" evidence="9">
    <location>
        <position position="284"/>
    </location>
    <ligand>
        <name>substrate</name>
    </ligand>
</feature>
<dbReference type="SUPFAM" id="SSF51735">
    <property type="entry name" value="NAD(P)-binding Rossmann-fold domains"/>
    <property type="match status" value="1"/>
</dbReference>
<feature type="binding site" evidence="9">
    <location>
        <position position="343"/>
    </location>
    <ligand>
        <name>substrate</name>
    </ligand>
</feature>
<evidence type="ECO:0000256" key="3">
    <source>
        <dbReference type="ARBA" id="ARBA00012954"/>
    </source>
</evidence>
<dbReference type="SMART" id="SM00984">
    <property type="entry name" value="UDPG_MGDP_dh_C"/>
    <property type="match status" value="1"/>
</dbReference>
<feature type="binding site" evidence="9">
    <location>
        <begin position="171"/>
        <end position="174"/>
    </location>
    <ligand>
        <name>substrate</name>
    </ligand>
</feature>
<dbReference type="InterPro" id="IPR017476">
    <property type="entry name" value="UDP-Glc/GDP-Man"/>
</dbReference>
<dbReference type="InterPro" id="IPR036291">
    <property type="entry name" value="NAD(P)-bd_dom_sf"/>
</dbReference>
<gene>
    <name evidence="12" type="ORF">E0H45_26785</name>
</gene>
<feature type="domain" description="UDP-glucose/GDP-mannose dehydrogenase C-terminal" evidence="11">
    <location>
        <begin position="336"/>
        <end position="432"/>
    </location>
</feature>
<comment type="similarity">
    <text evidence="2 7">Belongs to the UDP-glucose/GDP-mannose dehydrogenase family.</text>
</comment>
<evidence type="ECO:0000256" key="6">
    <source>
        <dbReference type="ARBA" id="ARBA00047473"/>
    </source>
</evidence>
<dbReference type="PIRSF" id="PIRSF500134">
    <property type="entry name" value="UDPglc_DH_bac"/>
    <property type="match status" value="1"/>
</dbReference>
<feature type="binding site" evidence="10">
    <location>
        <position position="45"/>
    </location>
    <ligand>
        <name>NAD(+)</name>
        <dbReference type="ChEBI" id="CHEBI:57540"/>
    </ligand>
</feature>
<dbReference type="EC" id="1.1.1.22" evidence="3 7"/>
<dbReference type="PROSITE" id="PS51257">
    <property type="entry name" value="PROKAR_LIPOPROTEIN"/>
    <property type="match status" value="1"/>
</dbReference>
<dbReference type="Proteomes" id="UP000292346">
    <property type="component" value="Unassembled WGS sequence"/>
</dbReference>
<dbReference type="InterPro" id="IPR036220">
    <property type="entry name" value="UDP-Glc/GDP-Man_DH_C_sf"/>
</dbReference>
<dbReference type="GO" id="GO:0051287">
    <property type="term" value="F:NAD binding"/>
    <property type="evidence" value="ECO:0007669"/>
    <property type="project" value="InterPro"/>
</dbReference>
<protein>
    <recommendedName>
        <fullName evidence="3 7">UDP-glucose 6-dehydrogenase</fullName>
        <ecNumber evidence="3 7">1.1.1.22</ecNumber>
    </recommendedName>
</protein>
<dbReference type="Gene3D" id="3.40.50.720">
    <property type="entry name" value="NAD(P)-binding Rossmann-like Domain"/>
    <property type="match status" value="2"/>
</dbReference>
<evidence type="ECO:0000256" key="5">
    <source>
        <dbReference type="ARBA" id="ARBA00023027"/>
    </source>
</evidence>
<dbReference type="GO" id="GO:0003979">
    <property type="term" value="F:UDP-glucose 6-dehydrogenase activity"/>
    <property type="evidence" value="ECO:0007669"/>
    <property type="project" value="UniProtKB-EC"/>
</dbReference>
<evidence type="ECO:0000256" key="7">
    <source>
        <dbReference type="PIRNR" id="PIRNR000124"/>
    </source>
</evidence>
<dbReference type="InterPro" id="IPR014027">
    <property type="entry name" value="UDP-Glc/GDP-Man_DH_C"/>
</dbReference>
<dbReference type="EMBL" id="SJJZ01000003">
    <property type="protein sequence ID" value="TCC05620.1"/>
    <property type="molecule type" value="Genomic_DNA"/>
</dbReference>
<evidence type="ECO:0000259" key="11">
    <source>
        <dbReference type="SMART" id="SM00984"/>
    </source>
</evidence>
<accession>A0A4R0H9G4</accession>
<dbReference type="Pfam" id="PF03720">
    <property type="entry name" value="UDPG_MGDP_dh_C"/>
    <property type="match status" value="1"/>
</dbReference>
<sequence>MPRHEPVGGVMKVAVFGLGYVGTVTAACLAAAGHDVWGVDVDTAKVEPIAQGHSPVVEPGLDDLVAAGATSGRLHATTDPRLALERADVSLICVGTPSTQAGSTDLTYIKRAVRDIAEAARFVVRPESGFHSIVIRSTVPPGTVDEVVAQVLADVPPPDGLTFGTAMCPEFLREGSGLADFYEPPFVVVGTRSPKVGTALTDLFAPVYKDNSLGVDVQIVDVRTAEALKYACNAFHATKVSFANEMGRIFRHFDVDSREVMKIFVQDTSLNISPYYLKPGFAFGGSCLPKDLRSVLHLARINDTELPMLAGTLATNERSVRDVVDRVIAGPGREIALLGLSFKHATDDLRESPNVELAERLIGKGYNLRIYDAIVNPGRLVGANLRHVTSKLPHLQRVLTDDPDAALAGADLAIVAATDRPAVEALLRTPPARTIDLSGRLGVDVEALPGYEGVGW</sequence>
<evidence type="ECO:0000256" key="8">
    <source>
        <dbReference type="PIRSR" id="PIRSR500134-1"/>
    </source>
</evidence>
<keyword evidence="13" id="KW-1185">Reference proteome</keyword>
<keyword evidence="4 7" id="KW-0560">Oxidoreductase</keyword>
<dbReference type="Gene3D" id="1.20.5.170">
    <property type="match status" value="1"/>
</dbReference>
<dbReference type="InterPro" id="IPR014026">
    <property type="entry name" value="UDP-Glc/GDP-Man_DH_dimer"/>
</dbReference>
<organism evidence="12 13">
    <name type="scientific">Kribbella soli</name>
    <dbReference type="NCBI Taxonomy" id="1124743"/>
    <lineage>
        <taxon>Bacteria</taxon>
        <taxon>Bacillati</taxon>
        <taxon>Actinomycetota</taxon>
        <taxon>Actinomycetes</taxon>
        <taxon>Propionibacteriales</taxon>
        <taxon>Kribbellaceae</taxon>
        <taxon>Kribbella</taxon>
    </lineage>
</organism>
<dbReference type="InterPro" id="IPR001732">
    <property type="entry name" value="UDP-Glc/GDP-Man_DH_N"/>
</dbReference>
<dbReference type="SUPFAM" id="SSF52413">
    <property type="entry name" value="UDP-glucose/GDP-mannose dehydrogenase C-terminal domain"/>
    <property type="match status" value="1"/>
</dbReference>
<dbReference type="InterPro" id="IPR008927">
    <property type="entry name" value="6-PGluconate_DH-like_C_sf"/>
</dbReference>
<dbReference type="OrthoDB" id="5193947at2"/>
<name>A0A4R0H9G4_9ACTN</name>
<dbReference type="Pfam" id="PF03721">
    <property type="entry name" value="UDPG_MGDP_dh_N"/>
    <property type="match status" value="1"/>
</dbReference>
<comment type="caution">
    <text evidence="12">The sequence shown here is derived from an EMBL/GenBank/DDBJ whole genome shotgun (WGS) entry which is preliminary data.</text>
</comment>
<dbReference type="PANTHER" id="PTHR43750:SF1">
    <property type="entry name" value="GDP-MANNOSE 6-DEHYDROGENASE"/>
    <property type="match status" value="1"/>
</dbReference>
<feature type="binding site" evidence="9">
    <location>
        <begin position="276"/>
        <end position="280"/>
    </location>
    <ligand>
        <name>substrate</name>
    </ligand>
</feature>
<evidence type="ECO:0000256" key="9">
    <source>
        <dbReference type="PIRSR" id="PIRSR500134-2"/>
    </source>
</evidence>
<evidence type="ECO:0000256" key="1">
    <source>
        <dbReference type="ARBA" id="ARBA00004701"/>
    </source>
</evidence>
<feature type="binding site" evidence="10">
    <location>
        <position position="96"/>
    </location>
    <ligand>
        <name>NAD(+)</name>
        <dbReference type="ChEBI" id="CHEBI:57540"/>
    </ligand>
</feature>
<comment type="pathway">
    <text evidence="1">Nucleotide-sugar biosynthesis; UDP-alpha-D-glucuronate biosynthesis; UDP-alpha-D-glucuronate from UDP-alpha-D-glucose: step 1/1.</text>
</comment>
<reference evidence="12 13" key="1">
    <citation type="submission" date="2019-02" db="EMBL/GenBank/DDBJ databases">
        <title>Kribbella capetownensis sp. nov. and Kribbella speibonae sp. nov., isolated from soil.</title>
        <authorList>
            <person name="Curtis S.M."/>
            <person name="Norton I."/>
            <person name="Everest G.J."/>
            <person name="Meyers P.R."/>
        </authorList>
    </citation>
    <scope>NUCLEOTIDE SEQUENCE [LARGE SCALE GENOMIC DNA]</scope>
    <source>
        <strain evidence="12 13">KCTC 29219</strain>
    </source>
</reference>
<evidence type="ECO:0000256" key="2">
    <source>
        <dbReference type="ARBA" id="ARBA00006601"/>
    </source>
</evidence>
<feature type="active site" description="Nucleophile" evidence="8">
    <location>
        <position position="287"/>
    </location>
</feature>
<dbReference type="PANTHER" id="PTHR43750">
    <property type="entry name" value="UDP-GLUCOSE 6-DEHYDROGENASE TUAD"/>
    <property type="match status" value="1"/>
</dbReference>
<keyword evidence="5 7" id="KW-0520">NAD</keyword>
<feature type="binding site" evidence="10">
    <location>
        <position position="138"/>
    </location>
    <ligand>
        <name>NAD(+)</name>
        <dbReference type="ChEBI" id="CHEBI:57540"/>
    </ligand>
</feature>
<dbReference type="SUPFAM" id="SSF48179">
    <property type="entry name" value="6-phosphogluconate dehydrogenase C-terminal domain-like"/>
    <property type="match status" value="1"/>
</dbReference>
<dbReference type="PIRSF" id="PIRSF000124">
    <property type="entry name" value="UDPglc_GDPman_dh"/>
    <property type="match status" value="1"/>
</dbReference>
<dbReference type="InterPro" id="IPR028357">
    <property type="entry name" value="UDPglc_DH_bac"/>
</dbReference>